<dbReference type="InterPro" id="IPR038056">
    <property type="entry name" value="YjbR-like_sf"/>
</dbReference>
<dbReference type="SUPFAM" id="SSF142906">
    <property type="entry name" value="YjbR-like"/>
    <property type="match status" value="1"/>
</dbReference>
<dbReference type="EMBL" id="JBHSJJ010000006">
    <property type="protein sequence ID" value="MFC4872566.1"/>
    <property type="molecule type" value="Genomic_DNA"/>
</dbReference>
<dbReference type="InterPro" id="IPR058532">
    <property type="entry name" value="YjbR/MT2646/Rv2570-like"/>
</dbReference>
<evidence type="ECO:0000313" key="2">
    <source>
        <dbReference type="Proteomes" id="UP001595818"/>
    </source>
</evidence>
<name>A0ABV9T1K9_9BACT</name>
<keyword evidence="1" id="KW-0238">DNA-binding</keyword>
<sequence>MVTIEEFKNLAGSFPESSEEVHFEKGSFRVRKKIFATLDEKKRQVVVKLSEIDQSVFCAFDGTVFYPVKGAWGKKGWTVIELQNVKRDMLMDAIKASYCLVAPKSLSVKIQ</sequence>
<dbReference type="Proteomes" id="UP001595818">
    <property type="component" value="Unassembled WGS sequence"/>
</dbReference>
<organism evidence="1 2">
    <name type="scientific">Negadavirga shengliensis</name>
    <dbReference type="NCBI Taxonomy" id="1389218"/>
    <lineage>
        <taxon>Bacteria</taxon>
        <taxon>Pseudomonadati</taxon>
        <taxon>Bacteroidota</taxon>
        <taxon>Cytophagia</taxon>
        <taxon>Cytophagales</taxon>
        <taxon>Cyclobacteriaceae</taxon>
        <taxon>Negadavirga</taxon>
    </lineage>
</organism>
<dbReference type="RefSeq" id="WP_377065066.1">
    <property type="nucleotide sequence ID" value="NZ_JBHSJJ010000006.1"/>
</dbReference>
<comment type="caution">
    <text evidence="1">The sequence shown here is derived from an EMBL/GenBank/DDBJ whole genome shotgun (WGS) entry which is preliminary data.</text>
</comment>
<dbReference type="Pfam" id="PF04237">
    <property type="entry name" value="YjbR"/>
    <property type="match status" value="1"/>
</dbReference>
<proteinExistence type="predicted"/>
<evidence type="ECO:0000313" key="1">
    <source>
        <dbReference type="EMBL" id="MFC4872566.1"/>
    </source>
</evidence>
<dbReference type="GO" id="GO:0003677">
    <property type="term" value="F:DNA binding"/>
    <property type="evidence" value="ECO:0007669"/>
    <property type="project" value="UniProtKB-KW"/>
</dbReference>
<keyword evidence="2" id="KW-1185">Reference proteome</keyword>
<accession>A0ABV9T1K9</accession>
<dbReference type="Gene3D" id="3.90.1150.30">
    <property type="match status" value="1"/>
</dbReference>
<gene>
    <name evidence="1" type="ORF">ACFPFU_12795</name>
</gene>
<protein>
    <submittedName>
        <fullName evidence="1">MmcQ/YjbR family DNA-binding protein</fullName>
    </submittedName>
</protein>
<reference evidence="2" key="1">
    <citation type="journal article" date="2019" name="Int. J. Syst. Evol. Microbiol.">
        <title>The Global Catalogue of Microorganisms (GCM) 10K type strain sequencing project: providing services to taxonomists for standard genome sequencing and annotation.</title>
        <authorList>
            <consortium name="The Broad Institute Genomics Platform"/>
            <consortium name="The Broad Institute Genome Sequencing Center for Infectious Disease"/>
            <person name="Wu L."/>
            <person name="Ma J."/>
        </authorList>
    </citation>
    <scope>NUCLEOTIDE SEQUENCE [LARGE SCALE GENOMIC DNA]</scope>
    <source>
        <strain evidence="2">CGMCC 4.7466</strain>
    </source>
</reference>